<dbReference type="InterPro" id="IPR043160">
    <property type="entry name" value="Dynein_C_barrel"/>
</dbReference>
<evidence type="ECO:0000256" key="15">
    <source>
        <dbReference type="SAM" id="Coils"/>
    </source>
</evidence>
<keyword evidence="9" id="KW-0067">ATP-binding</keyword>
<dbReference type="InterPro" id="IPR024317">
    <property type="entry name" value="Dynein_heavy_chain_D4_dom"/>
</dbReference>
<evidence type="ECO:0000256" key="2">
    <source>
        <dbReference type="ARBA" id="ARBA00008887"/>
    </source>
</evidence>
<dbReference type="InterPro" id="IPR041658">
    <property type="entry name" value="AAA_lid_11"/>
</dbReference>
<evidence type="ECO:0000313" key="18">
    <source>
        <dbReference type="Proteomes" id="UP000279259"/>
    </source>
</evidence>
<name>A0A427YVK3_9TREE</name>
<feature type="domain" description="AAA+ ATPase" evidence="16">
    <location>
        <begin position="1929"/>
        <end position="2067"/>
    </location>
</feature>
<comment type="subcellular location">
    <subcellularLocation>
        <location evidence="1">Cytoplasm</location>
        <location evidence="1">Cytoskeleton</location>
    </subcellularLocation>
</comment>
<evidence type="ECO:0000256" key="9">
    <source>
        <dbReference type="ARBA" id="ARBA00022840"/>
    </source>
</evidence>
<dbReference type="FunFam" id="1.20.58.1120:FF:000003">
    <property type="entry name" value="Cytoplasmic dynein heavy chain 1"/>
    <property type="match status" value="1"/>
</dbReference>
<dbReference type="Gene3D" id="1.20.58.1120">
    <property type="match status" value="1"/>
</dbReference>
<dbReference type="Pfam" id="PF12774">
    <property type="entry name" value="AAA_6"/>
    <property type="match status" value="1"/>
</dbReference>
<evidence type="ECO:0000256" key="5">
    <source>
        <dbReference type="ARBA" id="ARBA00022490"/>
    </source>
</evidence>
<dbReference type="CDD" id="cd00009">
    <property type="entry name" value="AAA"/>
    <property type="match status" value="2"/>
</dbReference>
<dbReference type="GO" id="GO:0005524">
    <property type="term" value="F:ATP binding"/>
    <property type="evidence" value="ECO:0007669"/>
    <property type="project" value="UniProtKB-KW"/>
</dbReference>
<keyword evidence="8" id="KW-0547">Nucleotide-binding</keyword>
<dbReference type="Gene3D" id="3.40.50.300">
    <property type="entry name" value="P-loop containing nucleotide triphosphate hydrolases"/>
    <property type="match status" value="5"/>
</dbReference>
<dbReference type="InterPro" id="IPR035699">
    <property type="entry name" value="AAA_6"/>
</dbReference>
<dbReference type="FunFam" id="1.10.287.2620:FF:000001">
    <property type="entry name" value="Cytoplasmic dynein heavy chain 1"/>
    <property type="match status" value="1"/>
</dbReference>
<dbReference type="FunFam" id="3.40.50.300:FF:000071">
    <property type="entry name" value="Cytoplasmic dynein heavy chain 1"/>
    <property type="match status" value="1"/>
</dbReference>
<evidence type="ECO:0000256" key="12">
    <source>
        <dbReference type="ARBA" id="ARBA00023175"/>
    </source>
</evidence>
<dbReference type="InterPro" id="IPR042222">
    <property type="entry name" value="Dynein_2_N"/>
</dbReference>
<dbReference type="SMART" id="SM00382">
    <property type="entry name" value="AAA"/>
    <property type="match status" value="4"/>
</dbReference>
<dbReference type="Pfam" id="PF12780">
    <property type="entry name" value="AAA_8"/>
    <property type="match status" value="1"/>
</dbReference>
<keyword evidence="11 15" id="KW-0175">Coiled coil</keyword>
<dbReference type="PANTHER" id="PTHR46532:SF4">
    <property type="entry name" value="AAA+ ATPASE DOMAIN-CONTAINING PROTEIN"/>
    <property type="match status" value="1"/>
</dbReference>
<dbReference type="Gene3D" id="6.10.140.1060">
    <property type="match status" value="1"/>
</dbReference>
<dbReference type="FunFam" id="1.20.920.30:FF:000001">
    <property type="entry name" value="Cytoplasmic dynein heavy chain 1"/>
    <property type="match status" value="1"/>
</dbReference>
<dbReference type="InterPro" id="IPR003593">
    <property type="entry name" value="AAA+_ATPase"/>
</dbReference>
<dbReference type="Gene3D" id="1.20.920.30">
    <property type="match status" value="1"/>
</dbReference>
<dbReference type="FunFam" id="3.20.180.20:FF:000002">
    <property type="entry name" value="Cytoplasmic dynein heavy chain 1"/>
    <property type="match status" value="1"/>
</dbReference>
<evidence type="ECO:0000256" key="10">
    <source>
        <dbReference type="ARBA" id="ARBA00023017"/>
    </source>
</evidence>
<dbReference type="GO" id="GO:0005858">
    <property type="term" value="C:axonemal dynein complex"/>
    <property type="evidence" value="ECO:0007669"/>
    <property type="project" value="TreeGrafter"/>
</dbReference>
<keyword evidence="10" id="KW-0243">Dynein</keyword>
<comment type="caution">
    <text evidence="17">The sequence shown here is derived from an EMBL/GenBank/DDBJ whole genome shotgun (WGS) entry which is preliminary data.</text>
</comment>
<dbReference type="Pfam" id="PF18198">
    <property type="entry name" value="AAA_lid_11"/>
    <property type="match status" value="1"/>
</dbReference>
<dbReference type="InterPro" id="IPR041466">
    <property type="entry name" value="Dynein_AAA5_ext"/>
</dbReference>
<protein>
    <recommendedName>
        <fullName evidence="4">Dynein heavy chain, cytoplasmic</fullName>
    </recommendedName>
    <alternativeName>
        <fullName evidence="14">Dynein heavy chain, cytosolic</fullName>
    </alternativeName>
</protein>
<evidence type="ECO:0000256" key="6">
    <source>
        <dbReference type="ARBA" id="ARBA00022701"/>
    </source>
</evidence>
<dbReference type="Gene3D" id="1.10.8.710">
    <property type="match status" value="1"/>
</dbReference>
<organism evidence="17 18">
    <name type="scientific">Saitozyma podzolica</name>
    <dbReference type="NCBI Taxonomy" id="1890683"/>
    <lineage>
        <taxon>Eukaryota</taxon>
        <taxon>Fungi</taxon>
        <taxon>Dikarya</taxon>
        <taxon>Basidiomycota</taxon>
        <taxon>Agaricomycotina</taxon>
        <taxon>Tremellomycetes</taxon>
        <taxon>Tremellales</taxon>
        <taxon>Trimorphomycetaceae</taxon>
        <taxon>Saitozyma</taxon>
    </lineage>
</organism>
<dbReference type="FunFam" id="3.10.490.20:FF:000004">
    <property type="entry name" value="Cytoplasmic dynein heavy chain 2"/>
    <property type="match status" value="1"/>
</dbReference>
<evidence type="ECO:0000256" key="11">
    <source>
        <dbReference type="ARBA" id="ARBA00023054"/>
    </source>
</evidence>
<dbReference type="Gene3D" id="3.10.490.20">
    <property type="match status" value="1"/>
</dbReference>
<feature type="coiled-coil region" evidence="15">
    <location>
        <begin position="3389"/>
        <end position="3437"/>
    </location>
</feature>
<dbReference type="Pfam" id="PF12781">
    <property type="entry name" value="AAA_9"/>
    <property type="match status" value="1"/>
</dbReference>
<proteinExistence type="inferred from homology"/>
<evidence type="ECO:0000256" key="3">
    <source>
        <dbReference type="ARBA" id="ARBA00011655"/>
    </source>
</evidence>
<dbReference type="InterPro" id="IPR024743">
    <property type="entry name" value="Dynein_HC_stalk"/>
</dbReference>
<evidence type="ECO:0000256" key="1">
    <source>
        <dbReference type="ARBA" id="ARBA00004245"/>
    </source>
</evidence>
<dbReference type="EMBL" id="RSCD01000001">
    <property type="protein sequence ID" value="RSH95174.1"/>
    <property type="molecule type" value="Genomic_DNA"/>
</dbReference>
<dbReference type="OrthoDB" id="447173at2759"/>
<dbReference type="Gene3D" id="1.10.287.2620">
    <property type="match status" value="1"/>
</dbReference>
<keyword evidence="6" id="KW-0493">Microtubule</keyword>
<keyword evidence="12" id="KW-0505">Motor protein</keyword>
<dbReference type="InterPro" id="IPR013602">
    <property type="entry name" value="Dynein_heavy_linker"/>
</dbReference>
<dbReference type="FunFam" id="1.10.8.710:FF:000005">
    <property type="entry name" value="Cytoplasmic dynein heavy chain 1"/>
    <property type="match status" value="1"/>
</dbReference>
<comment type="similarity">
    <text evidence="2">Belongs to the dynein heavy chain family.</text>
</comment>
<dbReference type="Pfam" id="PF12775">
    <property type="entry name" value="AAA_7"/>
    <property type="match status" value="1"/>
</dbReference>
<dbReference type="FunFam" id="3.40.50.300:FF:000517">
    <property type="entry name" value="Cytoplasmic dynein heavy chain 1"/>
    <property type="match status" value="1"/>
</dbReference>
<evidence type="ECO:0000256" key="13">
    <source>
        <dbReference type="ARBA" id="ARBA00023212"/>
    </source>
</evidence>
<evidence type="ECO:0000313" key="17">
    <source>
        <dbReference type="EMBL" id="RSH95174.1"/>
    </source>
</evidence>
<dbReference type="InterPro" id="IPR042228">
    <property type="entry name" value="Dynein_linker_3"/>
</dbReference>
<dbReference type="InterPro" id="IPR035706">
    <property type="entry name" value="AAA_9"/>
</dbReference>
<keyword evidence="7" id="KW-0677">Repeat</keyword>
<dbReference type="GO" id="GO:0005874">
    <property type="term" value="C:microtubule"/>
    <property type="evidence" value="ECO:0007669"/>
    <property type="project" value="UniProtKB-KW"/>
</dbReference>
<dbReference type="Gene3D" id="1.20.920.20">
    <property type="match status" value="3"/>
</dbReference>
<dbReference type="Gene3D" id="1.10.8.1220">
    <property type="match status" value="1"/>
</dbReference>
<keyword evidence="5" id="KW-0963">Cytoplasm</keyword>
<dbReference type="FunFam" id="1.10.472.130:FF:000002">
    <property type="entry name" value="Cytoplasmic dynein heavy chain 1"/>
    <property type="match status" value="1"/>
</dbReference>
<dbReference type="InterPro" id="IPR026983">
    <property type="entry name" value="DHC"/>
</dbReference>
<dbReference type="GO" id="GO:0007018">
    <property type="term" value="P:microtubule-based movement"/>
    <property type="evidence" value="ECO:0007669"/>
    <property type="project" value="InterPro"/>
</dbReference>
<dbReference type="Gene3D" id="1.10.8.720">
    <property type="entry name" value="Region D6 of dynein motor"/>
    <property type="match status" value="1"/>
</dbReference>
<dbReference type="Proteomes" id="UP000279259">
    <property type="component" value="Unassembled WGS sequence"/>
</dbReference>
<dbReference type="InterPro" id="IPR043157">
    <property type="entry name" value="Dynein_AAA1S"/>
</dbReference>
<evidence type="ECO:0000256" key="8">
    <source>
        <dbReference type="ARBA" id="ARBA00022741"/>
    </source>
</evidence>
<dbReference type="Gene3D" id="1.20.140.100">
    <property type="entry name" value="Dynein heavy chain, N-terminal domain 2"/>
    <property type="match status" value="1"/>
</dbReference>
<dbReference type="Pfam" id="PF22597">
    <property type="entry name" value="DYN_lid"/>
    <property type="match status" value="1"/>
</dbReference>
<feature type="coiled-coil region" evidence="15">
    <location>
        <begin position="3196"/>
        <end position="3258"/>
    </location>
</feature>
<reference evidence="17 18" key="1">
    <citation type="submission" date="2018-11" db="EMBL/GenBank/DDBJ databases">
        <title>Genome sequence of Saitozyma podzolica DSM 27192.</title>
        <authorList>
            <person name="Aliyu H."/>
            <person name="Gorte O."/>
            <person name="Ochsenreither K."/>
        </authorList>
    </citation>
    <scope>NUCLEOTIDE SEQUENCE [LARGE SCALE GENOMIC DNA]</scope>
    <source>
        <strain evidence="17 18">DSM 27192</strain>
    </source>
</reference>
<feature type="domain" description="AAA+ ATPase" evidence="16">
    <location>
        <begin position="2221"/>
        <end position="2372"/>
    </location>
</feature>
<accession>A0A427YVK3</accession>
<dbReference type="Pfam" id="PF12777">
    <property type="entry name" value="MT"/>
    <property type="match status" value="1"/>
</dbReference>
<dbReference type="Pfam" id="PF17852">
    <property type="entry name" value="Dynein_AAA_lid"/>
    <property type="match status" value="1"/>
</dbReference>
<gene>
    <name evidence="17" type="ORF">EHS25_000260</name>
</gene>
<evidence type="ECO:0000256" key="4">
    <source>
        <dbReference type="ARBA" id="ARBA00022197"/>
    </source>
</evidence>
<evidence type="ECO:0000259" key="16">
    <source>
        <dbReference type="SMART" id="SM00382"/>
    </source>
</evidence>
<dbReference type="Gene3D" id="1.20.1270.280">
    <property type="match status" value="1"/>
</dbReference>
<dbReference type="Pfam" id="PF18199">
    <property type="entry name" value="Dynein_C"/>
    <property type="match status" value="1"/>
</dbReference>
<dbReference type="PANTHER" id="PTHR46532">
    <property type="entry name" value="MALE FERTILITY FACTOR KL5"/>
    <property type="match status" value="1"/>
</dbReference>
<keyword evidence="13" id="KW-0206">Cytoskeleton</keyword>
<dbReference type="STRING" id="1890683.A0A427YVK3"/>
<dbReference type="InterPro" id="IPR013594">
    <property type="entry name" value="Dynein_heavy_tail"/>
</dbReference>
<dbReference type="GO" id="GO:0051959">
    <property type="term" value="F:dynein light intermediate chain binding"/>
    <property type="evidence" value="ECO:0007669"/>
    <property type="project" value="InterPro"/>
</dbReference>
<dbReference type="FunFam" id="3.40.50.300:FF:000373">
    <property type="entry name" value="Cytoplasmic dynein heavy chain 2"/>
    <property type="match status" value="1"/>
</dbReference>
<dbReference type="FunFam" id="1.10.8.720:FF:000003">
    <property type="entry name" value="Cytoplasmic dynein heavy chain 2"/>
    <property type="match status" value="1"/>
</dbReference>
<dbReference type="GO" id="GO:0008569">
    <property type="term" value="F:minus-end-directed microtubule motor activity"/>
    <property type="evidence" value="ECO:0007669"/>
    <property type="project" value="InterPro"/>
</dbReference>
<dbReference type="InterPro" id="IPR042219">
    <property type="entry name" value="AAA_lid_11_sf"/>
</dbReference>
<feature type="domain" description="AAA+ ATPase" evidence="16">
    <location>
        <begin position="2592"/>
        <end position="2742"/>
    </location>
</feature>
<dbReference type="FunFam" id="1.20.140.100:FF:000002">
    <property type="entry name" value="Cytoplasmic dynein heavy chain 1"/>
    <property type="match status" value="1"/>
</dbReference>
<dbReference type="InterPro" id="IPR004273">
    <property type="entry name" value="Dynein_heavy_D6_P-loop"/>
</dbReference>
<dbReference type="Gene3D" id="3.20.180.20">
    <property type="entry name" value="Dynein heavy chain, N-terminal domain 2"/>
    <property type="match status" value="1"/>
</dbReference>
<dbReference type="GO" id="GO:0045505">
    <property type="term" value="F:dynein intermediate chain binding"/>
    <property type="evidence" value="ECO:0007669"/>
    <property type="project" value="InterPro"/>
</dbReference>
<dbReference type="Gene3D" id="1.10.472.130">
    <property type="match status" value="1"/>
</dbReference>
<sequence>MASSLVEGGAITQSQPLGGGDGLGFDIAVFKIYLQTLLPPVMSATPQELEDSLFSDPSFDEKALRFATDSVCQVVYITRERLLDVDADEDDNPASRITYRLHLPPTPPHSPNVLSTLALIKSSPALDSLNPLGTQLHFVQLSSASAPLLIADDGTPSGASTIVSTPSAQASPYDGLHSLVHWGVAPWFDSYVSSKQALQEGLAGPKKGGEAQMGIPVTKKKFAELELSLLHLKQNVEIPEAHLSVHPAIRKAVAACHASGSRVSVDAVEPQSLLSDPAFLNKLQADVNSWIKEIQSVTKLSRDVASGTASQEINFWLSMEHALEGIEAQLRGEEVSLAMDVLKHAKRFHATVSFIADTGLKEAADTVHKYNILMKDFPLDELLAATDLDKIQDAVYLIFAHINKKLKLSPYPISRTLPLVEAISHDFNDQLLRVLGSQRLMYMDHAKFEDVMALAADLFAAWDENMKDFTNVAREMSRKRSERFISIKINPAHAKLQERTTYLRAFRRSHEQLRVVTSSTRTFSGLGGDAPFQIDMDEEVRLSYESVKNVDVLDVSPEGSEIWYTAETAYNDRVARIENQIISRLRDKLATARNAQEMFRVFSRFNTLFVRPKIRGAIQEYQTRLIDSVKEDIRRLRQKFTANYRNSQAYHMSQMRDLPSVSSAIIWARQIERQLLTYMRRVEDVLGKGWESYAEGHKLQVESASFRAKLDTKPLYDAWIAEINRRGNLTVSGRLFDVIRTRATASNAQGQLQLVVQFDPQVIALFKEVRALIWLGYPVPLTISHRAKDAKRVYPHAVSLMESVRIYTQTQDLVENNPDIAILLASYRSHAQQMISRGINMQWDHLVNAYDGHRYLPGAATDGRESRHFVFVREFASVVSLLQDKATALIEISTDISRIIDELGTCDFTTETFSRLLGQIQKTIDHLNLENYSNLDAWVVTLNQRIDKVLSQRMVQAVEMWCEEFAGTDEGALMNGDGPEHDTSRPRSTAVHIKPMIHEVRIRNQVIYLDPPVEIARQEWLFQFEDVLGVVCNLNRIRSSRYEISLQVDEALSEETTHVGLVADLPENTLQKPLTLIEAKVREVGAYVDKWLQFQSLWDLEAEFVYNRLGDSLSDWGQLLSDIRQARTTFDTTDTRKDFGVCVIDYANAQSKVNAKYDTWQRELLSRYGTKLGTSMKDTYSAILKARTDLEVMAIEGSSTAQAVSFITFVQDLKRKVTNWAPEIEQFSVGQKTLERQRYAFGSDWLYVDQIQGEWSAFTDILKRKDDSIKEQVAGLQLKIVAEDKVIDGRIGDFMVEWESNKPLQGSIKAETAINTLNVFEGRLTRLSEDYDLVCRAKEALDLEHSKDDRLHPVTEELRDLKAVWTALSGIWNSLAQLREQPWSGVQPRKLRHELDATLTSTRDMPSRMRQYAAFEFVQDTIRSLLKANILISELKSEALRERHWSRLYKALRMPSGYQASGMTLGQVYDLDLKKNESLIKEVVLQAQGEMALEEFLKQVRETWTSYGLDLINYQNKCRLIRGWDDLFNKCSEHLNSLTAMKLSPYYRVFEEDAVSWEEKLNRVHVLFDVWIDVQRQWVYLEGIFSGSADIKHLLPVESARFQNINSEFLTVMKKVNKSPFVLDVLNIPGVQKNLERLADLLTKIQKALGEYLEKERSSFPRFYFVGDEDLLEIIGNSKDIRRVMKHLKKMFAGISTLQLDDEETQLLGFASREGEEVPFRAPIALKDYPKINDWLLKVESEMRLSLAQLLFQAVTELRNLFAVDSELSLPDLLAWIDMYPAQLVVLAVQVAWTDLVESAIPANRLDAVLGLVSKTLDLLADTVLQDIAALQRRKCEHLITELVHQRDVIRSLVDSGIRDPLDFEWLYHMRFYFDESTEDPLLRLQVRMADAIFPYGYEYLGVPDRLVQTPLTDRCYLTLTQALDNQLGGSPFGPAGTGKTESVKSLGVQLGRFVLVFCCDETFDFQAMGRIFVGLCQVGAWGCFDEFNRLEERILSAVSQQVQNIQQSLVEAASNPSAEVELVGKRFKISPRTGIFITMNPGYAGRSNLPDNLKKLFRSMSMTRPDQELIAQVLLFSKGFRTAETLASKVVPFFNLCAEQLSAQPHYDFGLRALKQVLASAGILKRDRHLKAADSGSPEGMVEQQIMIQSVTETIVPKLVAEDVTLLKALLGDVFPGVEYAPVDLDALKAKVEEVCKDRHLVAGESWVEKVIQLYQIQNISHGLMMVGPSGSGKTQAWQVLLAALERLDGVEGSSYVIDPKAIDKEALYGTLDPTTREWNDGLFTHILRKIVDNIRGETAKRHWIIFDGDVDPEWVENLNSVLDDNKLLTLPNGERLNLPPNVRVMFEVEHLRYATLATVSRCGMIWFSEEVIDTSMICRQQLDLLASSPLGSEDDESLDYAAAIDPNAATSSQLEVQRHVVTILEPHFQHDGLVTTALDFASQCEHIMEFTAIRALNTLFSLLKATVRHVLEYNARHADFPLPADKGEAYVQKRLLLNVIWSFAGDARLDIRAQLGDHLRTLSGIETPAMAPGGSLIDFDVDVASASWVSWQSRVPTVEVETHAITSADVVIPTIDTVRHEEVLYSWLAEHKPLILCGPPGSGKTMTLFSALRKLPDLEVVGLNFSSATTPELILKTFEQYCEYRKTPSGVVLAPVQIARWLVVFCDEINLPATDKYGTQRVISFIRQLMECNGFWRTSDLSWVRMERIQFVGACNPPTDPGRVPLSLRFMRHAPVVMVDYPGEVSLKQIYGTFNRALLKVIPNLRGHSDALTDAMVSFYLASQKRFTADVQAHYIYSPRELTRWSRGVYEAIKPLETLSIEGLVRVWAHEALRLFQDRLVAEDEKAWTDTTIDAMAAEHFPSVNLNEALARPILFSNWTSRHYIPVDRDQLREYTKARLRVFHEEELDVQLVLFNDVLDHVLRIDRVFRQVQGHLLLIGVSGGGKTTLSRFVAWMNGLSIFQIKVSNKYTGADFDEDLRTVLRRAGCKGEKICFIMDESNVLDSGFLERMNTLLANAEVPGLFEGDEHAALMTACKEGSQRDGLMLDSHEELYRWFTQQVARNLHVVFTMNPPANGLASRAATSPALFNRCVLDWFGDWSDQALYQVGLEFTQTLDLESAAYETPAPFPIAYRDLVMPLTHRTAVINAMVYVHQSMQSITTRLAKRQGKYNHITPRHFLDFINHYVRLFNEKKEELEEQQRHLNVGLDKLRDTVNQVEELRHSLAAKSSQLEAKNAEANQKLRQMVADQQEAEAKKAASIEIQAALEQQDDFIRQRQEIVKEDLAQAEPAVLEALAAVGNIKKQHLSEIDSWKTVQSVIRREDFISSIQNFDTKKMSKGIRDKMMRDYIGRPAFNFETVNRASRACGPLVQWVIAQVRFSEILDKVAPLRAEVASLEHQAEETKQQAQVVMETVAELEASIARYKEEYALLISETQSIKSEMDRVQSKVDRSMTLLESLSSEQERWDAGSKTFETEMGTIVGDVLISAAFLAYSGYFDQHYRDVMRREWTEHLGEAGISFKSDLALAEFLSTADERLEWQSSALPADSLCVENAVMLKRYNRYPLVVDPTGQATAFLQNAYRDRKITVTSFLDESFLKNLESALRFGNPLLIQDVENLDPILNSVLNRELRRTGGRVLIRIGNQDIDFSPSFTMFLSTRDPSVEFSPDICSRVTFVNFTMTRSSLQTQALDKVLKVERPEIDKKRTDLMKLQGEFRLRLRHLERSLLQALNESSGSILDDDKVIETLEVLKKEAAEITRKVEDTDIVMKQVEGVTAEYLPLAQACSGIYFTLEQLATINHFYQFSLDYFLEIFDYVLLQNPNLKGVADLSARKAILLHDLFLVTFKRTSRTLLHTDHRVLAMTLAKLRLRGDAREAVLDELDGLLDLNSVPTGEGVRLPVEQRRLLESTLGGDMVKTFEQHLATNQSEWSAFASASEPEENVPSAWTSMDDLSAGARRLTVVKLFRPDRLMQAVAAFADLAFGADLADESAYNLDSVVRDEVGSTHPIALASVPGYDASYRIENLCRATGASYVSVAMGSAEGFALADQAIANAARTGSWVLLKNVHLAPAWLGQLEKRLHSLSPNRNFRLFLTMETNPVIPVNILRQSRIIMNEPPPGVRANLLDTLRGLPSARLGSGPAEKSRLFFLLAWFHAVVQERLRYLPLGWSKAYEFNDSDFDAALDTIDSWLTSMAKGRANVDPAHIPWVAIKTLIKQAVYGGRVDSDYDQRVVDAIVDRIFSPRAYDPDFALVQLDQGQDQSEGGVVTVPEGTQMAQFVAWVHALPEREPPAWLGLPKSAESLVAAAEGEATIVKLRKMRTTEDDEEEVGPASATVGRPAWMNALKAHAEEWLGVLPKNLSAVPVASSPLARFFVREASTGRTLLARIRRDLSDLIEVCNGQLKQTNELRALMSDLNKGEYGSAPLEEVQDARGTSVASYIANLASRLHQLDRIATSSDPNKGVWLGGLFQPEAYVTATRQAVAHQKGWSLEQLVLSVDIEETGGAESFVIEGLKLEGAAWENGRLALNDGQSTTLGPSQITWRKADASTTRSQQVNVPVYLNGDRADVLFSVDLETGGLSQAVVAQRGACLTAA</sequence>
<evidence type="ECO:0000256" key="14">
    <source>
        <dbReference type="ARBA" id="ARBA00033439"/>
    </source>
</evidence>
<feature type="domain" description="AAA+ ATPase" evidence="16">
    <location>
        <begin position="2934"/>
        <end position="3100"/>
    </location>
</feature>
<dbReference type="InterPro" id="IPR041228">
    <property type="entry name" value="Dynein_C"/>
</dbReference>
<dbReference type="SUPFAM" id="SSF52540">
    <property type="entry name" value="P-loop containing nucleoside triphosphate hydrolases"/>
    <property type="match status" value="4"/>
</dbReference>
<keyword evidence="18" id="KW-1185">Reference proteome</keyword>
<dbReference type="Pfam" id="PF08393">
    <property type="entry name" value="DHC_N2"/>
    <property type="match status" value="1"/>
</dbReference>
<dbReference type="Pfam" id="PF08385">
    <property type="entry name" value="DHC_N1"/>
    <property type="match status" value="1"/>
</dbReference>
<evidence type="ECO:0000256" key="7">
    <source>
        <dbReference type="ARBA" id="ARBA00022737"/>
    </source>
</evidence>
<dbReference type="InterPro" id="IPR027417">
    <property type="entry name" value="P-loop_NTPase"/>
</dbReference>
<dbReference type="Pfam" id="PF03028">
    <property type="entry name" value="Dynein_heavy"/>
    <property type="match status" value="1"/>
</dbReference>
<dbReference type="FunFam" id="3.40.50.300:FF:000122">
    <property type="entry name" value="Cytoplasmic dynein 1 heavy chain"/>
    <property type="match status" value="1"/>
</dbReference>
<comment type="subunit">
    <text evidence="3">Consists of at least two heavy chains and a number of intermediate and light chains.</text>
</comment>
<dbReference type="InterPro" id="IPR054354">
    <property type="entry name" value="DYNC2H1-like_lid"/>
</dbReference>